<comment type="caution">
    <text evidence="1">The sequence shown here is derived from an EMBL/GenBank/DDBJ whole genome shotgun (WGS) entry which is preliminary data.</text>
</comment>
<proteinExistence type="predicted"/>
<sequence>MQQSSAATENSNAIGSPQETSPLMLSANETAESLHKTETNLMTQLQAKKDRHIHFNMRVDQCIAIDQYTDYSTDYDYDSDELEYQNSSMILGNTIYTDDDYPIDDDDDEDDDEDDTFGGFELNPKPKAGAISHRPPGSSSTSSSLPKNVTDRTKDVCTISPLPATTLKICSEDEEDYEDHMDIDRPDSPSPLLQAEGSQGIAGGTIYGNDSVAVHDVPVGIQSELYLSGSNEDVVDVPLDLQSEIPHSPSNYHSRSYSDFGSSVSALSFNPPSISHNNHNNNNNNNNFGGNLIAQQVHSSSSPVLYEVPGSLTDSIPHSDYYHNNFNTGIPSSIQQQLQQPQQQSNMFDVPANLRPDFATSPAPATSSNSQFGGRTDIRRSSSVGNAGSSSGLFRSSSGTITPSGSVSTIKVGLSGLDLSSTGLKRSTGVGSKPQLFQLANAPPAPSLPQQTSNSGSRGSFIHRSGSGFVGGGVPVPQKKNTFSLMDSDSDDDDASFSENHESEGEPQMINNPVNNDETSDSDSDDDGFVITANSSRRSFSNIGNGFNGLNSLNNANANTNTNSSFSNNANSFNNNNNNFNNNNSSGAGINRTASVGGFGGLNRTSSSGGLGGGLAGLNRSASSGGLGGFGGRGGFSLGGLNNDDGSTSDSSTNSSNSGSPMTNSCFGLGGRSQMPCQNTPNSSSPTPAIPNAASSIPLAHQIPCPKIPMWRWYYWW</sequence>
<reference evidence="1" key="1">
    <citation type="submission" date="2023-04" db="EMBL/GenBank/DDBJ databases">
        <title>Ambrosiozyma monospora NBRC 10751.</title>
        <authorList>
            <person name="Ichikawa N."/>
            <person name="Sato H."/>
            <person name="Tonouchi N."/>
        </authorList>
    </citation>
    <scope>NUCLEOTIDE SEQUENCE</scope>
    <source>
        <strain evidence="1">NBRC 10751</strain>
    </source>
</reference>
<gene>
    <name evidence="1" type="ORF">Amon02_000535600</name>
</gene>
<evidence type="ECO:0000313" key="2">
    <source>
        <dbReference type="Proteomes" id="UP001165064"/>
    </source>
</evidence>
<name>A0ACB5T5Q1_AMBMO</name>
<protein>
    <submittedName>
        <fullName evidence="1">Unnamed protein product</fullName>
    </submittedName>
</protein>
<evidence type="ECO:0000313" key="1">
    <source>
        <dbReference type="EMBL" id="GME82163.1"/>
    </source>
</evidence>
<organism evidence="1 2">
    <name type="scientific">Ambrosiozyma monospora</name>
    <name type="common">Yeast</name>
    <name type="synonym">Endomycopsis monosporus</name>
    <dbReference type="NCBI Taxonomy" id="43982"/>
    <lineage>
        <taxon>Eukaryota</taxon>
        <taxon>Fungi</taxon>
        <taxon>Dikarya</taxon>
        <taxon>Ascomycota</taxon>
        <taxon>Saccharomycotina</taxon>
        <taxon>Pichiomycetes</taxon>
        <taxon>Pichiales</taxon>
        <taxon>Pichiaceae</taxon>
        <taxon>Ambrosiozyma</taxon>
    </lineage>
</organism>
<dbReference type="EMBL" id="BSXS01003915">
    <property type="protein sequence ID" value="GME82163.1"/>
    <property type="molecule type" value="Genomic_DNA"/>
</dbReference>
<keyword evidence="2" id="KW-1185">Reference proteome</keyword>
<dbReference type="Proteomes" id="UP001165064">
    <property type="component" value="Unassembled WGS sequence"/>
</dbReference>
<accession>A0ACB5T5Q1</accession>